<reference evidence="8 9" key="2">
    <citation type="submission" date="2015-07" db="EMBL/GenBank/DDBJ databases">
        <title>Genome sequence of Levilinea saccharolytica DSM 16555.</title>
        <authorList>
            <person name="Hemp J."/>
            <person name="Ward L.M."/>
            <person name="Pace L.A."/>
            <person name="Fischer W.W."/>
        </authorList>
    </citation>
    <scope>NUCLEOTIDE SEQUENCE [LARGE SCALE GENOMIC DNA]</scope>
    <source>
        <strain evidence="8 9">KIBI-1</strain>
    </source>
</reference>
<dbReference type="InterPro" id="IPR002293">
    <property type="entry name" value="AA/rel_permease1"/>
</dbReference>
<gene>
    <name evidence="8" type="ORF">ADN01_16890</name>
    <name evidence="7" type="ORF">LSAC_02903</name>
</gene>
<dbReference type="GO" id="GO:0022857">
    <property type="term" value="F:transmembrane transporter activity"/>
    <property type="evidence" value="ECO:0007669"/>
    <property type="project" value="InterPro"/>
</dbReference>
<name>A0A0M8JRM6_9CHLR</name>
<dbReference type="PANTHER" id="PTHR42770:SF7">
    <property type="entry name" value="MEMBRANE PROTEIN"/>
    <property type="match status" value="1"/>
</dbReference>
<evidence type="ECO:0000256" key="6">
    <source>
        <dbReference type="SAM" id="Phobius"/>
    </source>
</evidence>
<feature type="transmembrane region" description="Helical" evidence="6">
    <location>
        <begin position="494"/>
        <end position="513"/>
    </location>
</feature>
<accession>A0A0M8JRM6</accession>
<feature type="transmembrane region" description="Helical" evidence="6">
    <location>
        <begin position="393"/>
        <end position="415"/>
    </location>
</feature>
<evidence type="ECO:0000313" key="9">
    <source>
        <dbReference type="Proteomes" id="UP000050501"/>
    </source>
</evidence>
<evidence type="ECO:0000256" key="4">
    <source>
        <dbReference type="ARBA" id="ARBA00022989"/>
    </source>
</evidence>
<feature type="transmembrane region" description="Helical" evidence="6">
    <location>
        <begin position="246"/>
        <end position="268"/>
    </location>
</feature>
<organism evidence="7">
    <name type="scientific">Levilinea saccharolytica</name>
    <dbReference type="NCBI Taxonomy" id="229921"/>
    <lineage>
        <taxon>Bacteria</taxon>
        <taxon>Bacillati</taxon>
        <taxon>Chloroflexota</taxon>
        <taxon>Anaerolineae</taxon>
        <taxon>Anaerolineales</taxon>
        <taxon>Anaerolineaceae</taxon>
        <taxon>Levilinea</taxon>
    </lineage>
</organism>
<dbReference type="AlphaFoldDB" id="A0A0M8JRM6"/>
<reference evidence="7" key="1">
    <citation type="journal article" date="2015" name="Genome Announc.">
        <title>Draft Genome Sequences of Anaerolinea thermolimosa IMO-1, Bellilinea caldifistulae GOMI-1, Leptolinea tardivitalis YMTK-2, Levilinea saccharolytica KIBI-1, Longilinea arvoryzae KOME-1, Previously Described as Members of the Class Anaerolineae (Chloroflexi).</title>
        <authorList>
            <person name="Matsuura N."/>
            <person name="Tourlousse M.D."/>
            <person name="Ohashi A."/>
            <person name="Hugenholtz P."/>
            <person name="Sekiguchi Y."/>
        </authorList>
    </citation>
    <scope>NUCLEOTIDE SEQUENCE</scope>
    <source>
        <strain evidence="7">KIBI-1</strain>
    </source>
</reference>
<feature type="transmembrane region" description="Helical" evidence="6">
    <location>
        <begin position="421"/>
        <end position="442"/>
    </location>
</feature>
<evidence type="ECO:0000313" key="7">
    <source>
        <dbReference type="EMBL" id="GAP19005.1"/>
    </source>
</evidence>
<keyword evidence="3 6" id="KW-0812">Transmembrane</keyword>
<feature type="transmembrane region" description="Helical" evidence="6">
    <location>
        <begin position="102"/>
        <end position="126"/>
    </location>
</feature>
<dbReference type="Gene3D" id="1.20.1740.10">
    <property type="entry name" value="Amino acid/polyamine transporter I"/>
    <property type="match status" value="1"/>
</dbReference>
<dbReference type="OrthoDB" id="9762947at2"/>
<sequence length="541" mass="58040">MAGISAGASFVQRSLTKGRGLVRVVGFLGAAIFGIQCISLSSSGLLPFSTVAGLWPGANLVSILTIAMILCLFHAYTYAVMGTLAPYSGADYVVSTRVLSRPLGFAASWTLVIFSALVAGSLIALIPQSTIPTLLRILGTVTNDSSLLEMAASAASQDGVILIGTICTVIAFVGTILPARTIQRILGGGLVLGIAGWGILYYQMLSVPTSAFPAAWDRFMGAGSYGLQITLAAANGMQMVTNPASVTLAGLLVGFWIFYGYFIPTFFAGEVKKPGRNLLAGSWVSLIFTWAIFIGATMILWRLVPPQWLSAQSYLYQTGQTETAMPWIIFYAAILRPNIYLVGVVSLAWVVTLINLVQTYFMYCSRIILAWAKDGLVPFGIDYVHPTLRSPMLAVLIVAVLAQFGVTDAAQGGALGSQLNFVFFVVCAQLVPVAAMTFFPFLRKEWFESASPLVRLKVGRVPVITIMGGITLAYLLWLIVSSFLFPAVGGTLRAGSLVIFAVMFGSGLVWYFMRNAYMRARGRSLAQEMSTMPAVEDEAEA</sequence>
<dbReference type="GO" id="GO:0005886">
    <property type="term" value="C:plasma membrane"/>
    <property type="evidence" value="ECO:0007669"/>
    <property type="project" value="UniProtKB-SubCell"/>
</dbReference>
<keyword evidence="2" id="KW-1003">Cell membrane</keyword>
<evidence type="ECO:0000313" key="8">
    <source>
        <dbReference type="EMBL" id="KPL76225.1"/>
    </source>
</evidence>
<comment type="subcellular location">
    <subcellularLocation>
        <location evidence="1">Cell membrane</location>
        <topology evidence="1">Multi-pass membrane protein</topology>
    </subcellularLocation>
</comment>
<dbReference type="Proteomes" id="UP000050501">
    <property type="component" value="Unassembled WGS sequence"/>
</dbReference>
<dbReference type="PIRSF" id="PIRSF006060">
    <property type="entry name" value="AA_transporter"/>
    <property type="match status" value="1"/>
</dbReference>
<keyword evidence="4 6" id="KW-1133">Transmembrane helix</keyword>
<feature type="transmembrane region" description="Helical" evidence="6">
    <location>
        <begin position="21"/>
        <end position="41"/>
    </location>
</feature>
<dbReference type="PANTHER" id="PTHR42770">
    <property type="entry name" value="AMINO ACID TRANSPORTER-RELATED"/>
    <property type="match status" value="1"/>
</dbReference>
<dbReference type="EMBL" id="LGCM01000064">
    <property type="protein sequence ID" value="KPL76225.1"/>
    <property type="molecule type" value="Genomic_DNA"/>
</dbReference>
<protein>
    <submittedName>
        <fullName evidence="7">Amino acid transporter</fullName>
    </submittedName>
</protein>
<feature type="transmembrane region" description="Helical" evidence="6">
    <location>
        <begin position="61"/>
        <end position="81"/>
    </location>
</feature>
<dbReference type="RefSeq" id="WP_062419316.1">
    <property type="nucleotide sequence ID" value="NZ_BBXZ01000156.1"/>
</dbReference>
<keyword evidence="9" id="KW-1185">Reference proteome</keyword>
<dbReference type="InterPro" id="IPR050367">
    <property type="entry name" value="APC_superfamily"/>
</dbReference>
<evidence type="ECO:0000256" key="5">
    <source>
        <dbReference type="ARBA" id="ARBA00023136"/>
    </source>
</evidence>
<evidence type="ECO:0000256" key="1">
    <source>
        <dbReference type="ARBA" id="ARBA00004651"/>
    </source>
</evidence>
<feature type="transmembrane region" description="Helical" evidence="6">
    <location>
        <begin position="159"/>
        <end position="178"/>
    </location>
</feature>
<feature type="transmembrane region" description="Helical" evidence="6">
    <location>
        <begin position="185"/>
        <end position="204"/>
    </location>
</feature>
<dbReference type="EMBL" id="DF967975">
    <property type="protein sequence ID" value="GAP19005.1"/>
    <property type="molecule type" value="Genomic_DNA"/>
</dbReference>
<proteinExistence type="predicted"/>
<feature type="transmembrane region" description="Helical" evidence="6">
    <location>
        <begin position="324"/>
        <end position="357"/>
    </location>
</feature>
<keyword evidence="5 6" id="KW-0472">Membrane</keyword>
<feature type="transmembrane region" description="Helical" evidence="6">
    <location>
        <begin position="280"/>
        <end position="304"/>
    </location>
</feature>
<evidence type="ECO:0000256" key="3">
    <source>
        <dbReference type="ARBA" id="ARBA00022692"/>
    </source>
</evidence>
<feature type="transmembrane region" description="Helical" evidence="6">
    <location>
        <begin position="463"/>
        <end position="488"/>
    </location>
</feature>
<dbReference type="Pfam" id="PF13520">
    <property type="entry name" value="AA_permease_2"/>
    <property type="match status" value="1"/>
</dbReference>
<dbReference type="STRING" id="229921.ADN01_16890"/>
<evidence type="ECO:0000256" key="2">
    <source>
        <dbReference type="ARBA" id="ARBA00022475"/>
    </source>
</evidence>